<evidence type="ECO:0000313" key="2">
    <source>
        <dbReference type="EMBL" id="CEF73875.1"/>
    </source>
</evidence>
<feature type="compositionally biased region" description="Basic and acidic residues" evidence="1">
    <location>
        <begin position="10"/>
        <end position="21"/>
    </location>
</feature>
<dbReference type="VEuPathDB" id="FungiDB:FGRAMPH1_01G04135"/>
<reference evidence="3 4" key="1">
    <citation type="journal article" date="2007" name="Science">
        <title>The Fusarium graminearum genome reveals a link between localized polymorphism and pathogen specialization.</title>
        <authorList>
            <person name="Cuomo C.A."/>
            <person name="Gueldener U."/>
            <person name="Xu J.-R."/>
            <person name="Trail F."/>
            <person name="Turgeon B.G."/>
            <person name="Di Pietro A."/>
            <person name="Walton J.D."/>
            <person name="Ma L.-J."/>
            <person name="Baker S.E."/>
            <person name="Rep M."/>
            <person name="Adam G."/>
            <person name="Antoniw J."/>
            <person name="Baldwin T."/>
            <person name="Calvo S.E."/>
            <person name="Chang Y.-L."/>
            <person name="DeCaprio D."/>
            <person name="Gale L.R."/>
            <person name="Gnerre S."/>
            <person name="Goswami R.S."/>
            <person name="Hammond-Kosack K."/>
            <person name="Harris L.J."/>
            <person name="Hilburn K."/>
            <person name="Kennell J.C."/>
            <person name="Kroken S."/>
            <person name="Magnuson J.K."/>
            <person name="Mannhaupt G."/>
            <person name="Mauceli E.W."/>
            <person name="Mewes H.-W."/>
            <person name="Mitterbauer R."/>
            <person name="Muehlbauer G."/>
            <person name="Muensterkoetter M."/>
            <person name="Nelson D."/>
            <person name="O'Donnell K."/>
            <person name="Ouellet T."/>
            <person name="Qi W."/>
            <person name="Quesneville H."/>
            <person name="Roncero M.I.G."/>
            <person name="Seong K.-Y."/>
            <person name="Tetko I.V."/>
            <person name="Urban M."/>
            <person name="Waalwijk C."/>
            <person name="Ward T.J."/>
            <person name="Yao J."/>
            <person name="Birren B.W."/>
            <person name="Kistler H.C."/>
        </authorList>
    </citation>
    <scope>NUCLEOTIDE SEQUENCE [LARGE SCALE GENOMIC DNA]</scope>
    <source>
        <strain evidence="4">ATCC MYA-4620 / CBS 123657 / FGSC 9075 / NRRL 31084 / PH-1</strain>
        <strain evidence="3">PH-1 / ATCC MYA-4620 / FGSC 9075 / NRRL 31084</strain>
    </source>
</reference>
<keyword evidence="4" id="KW-1185">Reference proteome</keyword>
<reference evidence="3 4" key="2">
    <citation type="journal article" date="2010" name="Nature">
        <title>Comparative genomics reveals mobile pathogenicity chromosomes in Fusarium.</title>
        <authorList>
            <person name="Ma L.J."/>
            <person name="van der Does H.C."/>
            <person name="Borkovich K.A."/>
            <person name="Coleman J.J."/>
            <person name="Daboussi M.J."/>
            <person name="Di Pietro A."/>
            <person name="Dufresne M."/>
            <person name="Freitag M."/>
            <person name="Grabherr M."/>
            <person name="Henrissat B."/>
            <person name="Houterman P.M."/>
            <person name="Kang S."/>
            <person name="Shim W.B."/>
            <person name="Woloshuk C."/>
            <person name="Xie X."/>
            <person name="Xu J.R."/>
            <person name="Antoniw J."/>
            <person name="Baker S.E."/>
            <person name="Bluhm B.H."/>
            <person name="Breakspear A."/>
            <person name="Brown D.W."/>
            <person name="Butchko R.A."/>
            <person name="Chapman S."/>
            <person name="Coulson R."/>
            <person name="Coutinho P.M."/>
            <person name="Danchin E.G."/>
            <person name="Diener A."/>
            <person name="Gale L.R."/>
            <person name="Gardiner D.M."/>
            <person name="Goff S."/>
            <person name="Hammond-Kosack K.E."/>
            <person name="Hilburn K."/>
            <person name="Hua-Van A."/>
            <person name="Jonkers W."/>
            <person name="Kazan K."/>
            <person name="Kodira C.D."/>
            <person name="Koehrsen M."/>
            <person name="Kumar L."/>
            <person name="Lee Y.H."/>
            <person name="Li L."/>
            <person name="Manners J.M."/>
            <person name="Miranda-Saavedra D."/>
            <person name="Mukherjee M."/>
            <person name="Park G."/>
            <person name="Park J."/>
            <person name="Park S.Y."/>
            <person name="Proctor R.H."/>
            <person name="Regev A."/>
            <person name="Ruiz-Roldan M.C."/>
            <person name="Sain D."/>
            <person name="Sakthikumar S."/>
            <person name="Sykes S."/>
            <person name="Schwartz D.C."/>
            <person name="Turgeon B.G."/>
            <person name="Wapinski I."/>
            <person name="Yoder O."/>
            <person name="Young S."/>
            <person name="Zeng Q."/>
            <person name="Zhou S."/>
            <person name="Galagan J."/>
            <person name="Cuomo C.A."/>
            <person name="Kistler H.C."/>
            <person name="Rep M."/>
        </authorList>
    </citation>
    <scope>GENOME REANNOTATION</scope>
    <source>
        <strain evidence="4">ATCC MYA-4620 / CBS 123657 / FGSC 9075 / NRRL 31084 / PH-1</strain>
        <strain evidence="3">PH-1 / ATCC MYA-4620 / FGSC 9075 / NRRL 31084</strain>
    </source>
</reference>
<dbReference type="AlphaFoldDB" id="A0A098D601"/>
<protein>
    <submittedName>
        <fullName evidence="2">Chromosome 1, complete genome</fullName>
    </submittedName>
</protein>
<proteinExistence type="predicted"/>
<dbReference type="Proteomes" id="UP000070720">
    <property type="component" value="Chromosome 1"/>
</dbReference>
<gene>
    <name evidence="2" type="ORF">FGRAMPH1_01T04135</name>
</gene>
<dbReference type="EnsemblFungi" id="CEF73875">
    <property type="protein sequence ID" value="CEF73875"/>
    <property type="gene ID" value="FGRRES_15130"/>
</dbReference>
<accession>A0A098D601</accession>
<evidence type="ECO:0000313" key="4">
    <source>
        <dbReference type="Proteomes" id="UP000070720"/>
    </source>
</evidence>
<reference evidence="3" key="4">
    <citation type="submission" date="2017-01" db="UniProtKB">
        <authorList>
            <consortium name="EnsemblFungi"/>
        </authorList>
    </citation>
    <scope>IDENTIFICATION</scope>
    <source>
        <strain evidence="3">PH-1 / ATCC MYA-4620 / FGSC 9075 / NRRL 31084</strain>
    </source>
</reference>
<organism evidence="2 4">
    <name type="scientific">Gibberella zeae (strain ATCC MYA-4620 / CBS 123657 / FGSC 9075 / NRRL 31084 / PH-1)</name>
    <name type="common">Wheat head blight fungus</name>
    <name type="synonym">Fusarium graminearum</name>
    <dbReference type="NCBI Taxonomy" id="229533"/>
    <lineage>
        <taxon>Eukaryota</taxon>
        <taxon>Fungi</taxon>
        <taxon>Dikarya</taxon>
        <taxon>Ascomycota</taxon>
        <taxon>Pezizomycotina</taxon>
        <taxon>Sordariomycetes</taxon>
        <taxon>Hypocreomycetidae</taxon>
        <taxon>Hypocreales</taxon>
        <taxon>Nectriaceae</taxon>
        <taxon>Fusarium</taxon>
    </lineage>
</organism>
<dbReference type="EMBL" id="HG970332">
    <property type="protein sequence ID" value="CEF73875.1"/>
    <property type="molecule type" value="Genomic_DNA"/>
</dbReference>
<name>A0A098D601_GIBZE</name>
<evidence type="ECO:0000313" key="3">
    <source>
        <dbReference type="EnsemblFungi" id="CEF73875"/>
    </source>
</evidence>
<sequence length="58" mass="6543">METNRYMATLEKERKHGHESEGQSIRSLAASGLKRDELSTFHDQSGLIIDQPSVQQSN</sequence>
<feature type="region of interest" description="Disordered" evidence="1">
    <location>
        <begin position="1"/>
        <end position="23"/>
    </location>
</feature>
<evidence type="ECO:0000256" key="1">
    <source>
        <dbReference type="SAM" id="MobiDB-lite"/>
    </source>
</evidence>
<reference evidence="2 4" key="3">
    <citation type="journal article" date="2015" name="BMC Genomics">
        <title>The completed genome sequence of the pathogenic ascomycete fungus Fusarium graminearum.</title>
        <authorList>
            <person name="King R."/>
            <person name="Urban M."/>
            <person name="Hammond-Kosack M.C."/>
            <person name="Hassani-Pak K."/>
            <person name="Hammond-Kosack K.E."/>
        </authorList>
    </citation>
    <scope>NUCLEOTIDE SEQUENCE [LARGE SCALE GENOMIC DNA]</scope>
    <source>
        <strain evidence="4">ATCC MYA-4620 / CBS 123657 / FGSC 9075 / NRRL 31084 / PH-1</strain>
        <strain evidence="2">PH-1</strain>
    </source>
</reference>
<dbReference type="InParanoid" id="A0A098D601"/>
<accession>A0A0E0RRK0</accession>